<dbReference type="FunFam" id="3.20.20.80:FF:000063">
    <property type="entry name" value="Beta-hexosaminidase"/>
    <property type="match status" value="1"/>
</dbReference>
<dbReference type="Gene3D" id="3.20.20.80">
    <property type="entry name" value="Glycosidases"/>
    <property type="match status" value="1"/>
</dbReference>
<comment type="catalytic activity">
    <reaction evidence="1">
        <text>Hydrolysis of terminal non-reducing N-acetyl-D-hexosamine residues in N-acetyl-beta-D-hexosaminides.</text>
        <dbReference type="EC" id="3.2.1.52"/>
    </reaction>
</comment>
<protein>
    <recommendedName>
        <fullName evidence="3">beta-N-acetylhexosaminidase</fullName>
        <ecNumber evidence="3">3.2.1.52</ecNumber>
    </recommendedName>
</protein>
<feature type="compositionally biased region" description="Pro residues" evidence="9">
    <location>
        <begin position="625"/>
        <end position="650"/>
    </location>
</feature>
<dbReference type="InterPro" id="IPR029019">
    <property type="entry name" value="HEX_eukaryotic_N"/>
</dbReference>
<feature type="domain" description="Beta-hexosaminidase eukaryotic type N-terminal" evidence="13">
    <location>
        <begin position="129"/>
        <end position="187"/>
    </location>
</feature>
<evidence type="ECO:0000256" key="8">
    <source>
        <dbReference type="PIRSR" id="PIRSR625705-1"/>
    </source>
</evidence>
<dbReference type="GO" id="GO:0005975">
    <property type="term" value="P:carbohydrate metabolic process"/>
    <property type="evidence" value="ECO:0007669"/>
    <property type="project" value="InterPro"/>
</dbReference>
<comment type="caution">
    <text evidence="14">The sequence shown here is derived from an EMBL/GenBank/DDBJ whole genome shotgun (WGS) entry which is preliminary data.</text>
</comment>
<dbReference type="InterPro" id="IPR029018">
    <property type="entry name" value="Hex-like_dom2"/>
</dbReference>
<proteinExistence type="inferred from homology"/>
<keyword evidence="5" id="KW-0378">Hydrolase</keyword>
<keyword evidence="10" id="KW-1133">Transmembrane helix</keyword>
<feature type="active site" description="Proton donor" evidence="8">
    <location>
        <position position="375"/>
    </location>
</feature>
<dbReference type="PANTHER" id="PTHR22600:SF26">
    <property type="entry name" value="BETA-N-ACETYLHEXOSAMINIDASE"/>
    <property type="match status" value="1"/>
</dbReference>
<evidence type="ECO:0000256" key="10">
    <source>
        <dbReference type="SAM" id="Phobius"/>
    </source>
</evidence>
<dbReference type="GO" id="GO:0005886">
    <property type="term" value="C:plasma membrane"/>
    <property type="evidence" value="ECO:0007669"/>
    <property type="project" value="TreeGrafter"/>
</dbReference>
<evidence type="ECO:0000256" key="1">
    <source>
        <dbReference type="ARBA" id="ARBA00001231"/>
    </source>
</evidence>
<feature type="transmembrane region" description="Helical" evidence="10">
    <location>
        <begin position="687"/>
        <end position="707"/>
    </location>
</feature>
<keyword evidence="6" id="KW-0325">Glycoprotein</keyword>
<accession>A0A226DE77</accession>
<feature type="signal peptide" evidence="11">
    <location>
        <begin position="1"/>
        <end position="20"/>
    </location>
</feature>
<evidence type="ECO:0000256" key="9">
    <source>
        <dbReference type="SAM" id="MobiDB-lite"/>
    </source>
</evidence>
<dbReference type="EC" id="3.2.1.52" evidence="3"/>
<feature type="domain" description="Glycoside hydrolase family 20 catalytic" evidence="12">
    <location>
        <begin position="211"/>
        <end position="570"/>
    </location>
</feature>
<dbReference type="PANTHER" id="PTHR22600">
    <property type="entry name" value="BETA-HEXOSAMINIDASE"/>
    <property type="match status" value="1"/>
</dbReference>
<dbReference type="Proteomes" id="UP000198287">
    <property type="component" value="Unassembled WGS sequence"/>
</dbReference>
<dbReference type="InterPro" id="IPR015883">
    <property type="entry name" value="Glyco_hydro_20_cat"/>
</dbReference>
<keyword evidence="10" id="KW-0472">Membrane</keyword>
<evidence type="ECO:0000256" key="4">
    <source>
        <dbReference type="ARBA" id="ARBA00022729"/>
    </source>
</evidence>
<evidence type="ECO:0000313" key="15">
    <source>
        <dbReference type="Proteomes" id="UP000198287"/>
    </source>
</evidence>
<dbReference type="OMA" id="HREYISE"/>
<dbReference type="AlphaFoldDB" id="A0A226DE77"/>
<name>A0A226DE77_FOLCA</name>
<dbReference type="SUPFAM" id="SSF55545">
    <property type="entry name" value="beta-N-acetylhexosaminidase-like domain"/>
    <property type="match status" value="1"/>
</dbReference>
<evidence type="ECO:0000313" key="14">
    <source>
        <dbReference type="EMBL" id="OXA43473.1"/>
    </source>
</evidence>
<evidence type="ECO:0000256" key="7">
    <source>
        <dbReference type="ARBA" id="ARBA00023295"/>
    </source>
</evidence>
<evidence type="ECO:0000259" key="13">
    <source>
        <dbReference type="Pfam" id="PF14845"/>
    </source>
</evidence>
<dbReference type="InterPro" id="IPR025705">
    <property type="entry name" value="Beta_hexosaminidase_sua/sub"/>
</dbReference>
<evidence type="ECO:0000256" key="3">
    <source>
        <dbReference type="ARBA" id="ARBA00012663"/>
    </source>
</evidence>
<dbReference type="PRINTS" id="PR00738">
    <property type="entry name" value="GLHYDRLASE20"/>
</dbReference>
<dbReference type="SUPFAM" id="SSF51445">
    <property type="entry name" value="(Trans)glycosidases"/>
    <property type="match status" value="1"/>
</dbReference>
<dbReference type="Pfam" id="PF14845">
    <property type="entry name" value="Glycohydro_20b2"/>
    <property type="match status" value="1"/>
</dbReference>
<dbReference type="InterPro" id="IPR017853">
    <property type="entry name" value="GH"/>
</dbReference>
<dbReference type="Gene3D" id="3.30.379.10">
    <property type="entry name" value="Chitobiase/beta-hexosaminidase domain 2-like"/>
    <property type="match status" value="1"/>
</dbReference>
<dbReference type="OrthoDB" id="428480at2759"/>
<reference evidence="14 15" key="1">
    <citation type="submission" date="2015-12" db="EMBL/GenBank/DDBJ databases">
        <title>The genome of Folsomia candida.</title>
        <authorList>
            <person name="Faddeeva A."/>
            <person name="Derks M.F."/>
            <person name="Anvar Y."/>
            <person name="Smit S."/>
            <person name="Van Straalen N."/>
            <person name="Roelofs D."/>
        </authorList>
    </citation>
    <scope>NUCLEOTIDE SEQUENCE [LARGE SCALE GENOMIC DNA]</scope>
    <source>
        <strain evidence="14 15">VU population</strain>
        <tissue evidence="14">Whole body</tissue>
    </source>
</reference>
<comment type="similarity">
    <text evidence="2">Belongs to the glycosyl hydrolase 20 family.</text>
</comment>
<keyword evidence="15" id="KW-1185">Reference proteome</keyword>
<evidence type="ECO:0000256" key="6">
    <source>
        <dbReference type="ARBA" id="ARBA00023180"/>
    </source>
</evidence>
<keyword evidence="4 11" id="KW-0732">Signal</keyword>
<evidence type="ECO:0000256" key="11">
    <source>
        <dbReference type="SAM" id="SignalP"/>
    </source>
</evidence>
<dbReference type="STRING" id="158441.A0A226DE77"/>
<dbReference type="GO" id="GO:0030203">
    <property type="term" value="P:glycosaminoglycan metabolic process"/>
    <property type="evidence" value="ECO:0007669"/>
    <property type="project" value="TreeGrafter"/>
</dbReference>
<evidence type="ECO:0000256" key="2">
    <source>
        <dbReference type="ARBA" id="ARBA00006285"/>
    </source>
</evidence>
<dbReference type="Pfam" id="PF00728">
    <property type="entry name" value="Glyco_hydro_20"/>
    <property type="match status" value="1"/>
</dbReference>
<evidence type="ECO:0000256" key="5">
    <source>
        <dbReference type="ARBA" id="ARBA00022801"/>
    </source>
</evidence>
<feature type="region of interest" description="Disordered" evidence="9">
    <location>
        <begin position="618"/>
        <end position="660"/>
    </location>
</feature>
<gene>
    <name evidence="14" type="ORF">Fcan01_21854</name>
</gene>
<dbReference type="GO" id="GO:0016231">
    <property type="term" value="F:beta-N-acetylglucosaminidase activity"/>
    <property type="evidence" value="ECO:0007669"/>
    <property type="project" value="TreeGrafter"/>
</dbReference>
<keyword evidence="7" id="KW-0326">Glycosidase</keyword>
<keyword evidence="10" id="KW-0812">Transmembrane</keyword>
<organism evidence="14 15">
    <name type="scientific">Folsomia candida</name>
    <name type="common">Springtail</name>
    <dbReference type="NCBI Taxonomy" id="158441"/>
    <lineage>
        <taxon>Eukaryota</taxon>
        <taxon>Metazoa</taxon>
        <taxon>Ecdysozoa</taxon>
        <taxon>Arthropoda</taxon>
        <taxon>Hexapoda</taxon>
        <taxon>Collembola</taxon>
        <taxon>Entomobryomorpha</taxon>
        <taxon>Isotomoidea</taxon>
        <taxon>Isotomidae</taxon>
        <taxon>Proisotominae</taxon>
        <taxon>Folsomia</taxon>
    </lineage>
</organism>
<feature type="chain" id="PRO_5012126874" description="beta-N-acetylhexosaminidase" evidence="11">
    <location>
        <begin position="21"/>
        <end position="710"/>
    </location>
</feature>
<sequence>MYYSQFLVALLLLVVGGSQAQSVWTYTCRNEKFCQRVAVADLPGGGGVPLDVCKLNCDKAHGSLFPLPTGQVTLGPNTTPFYPGYVTPSGYDAYPIPVRDLFRAAAGIFIDYLNKMRPSGPDDPIYRNAVNVRLTASDTSTAMFTLGTDESYTLTVSVSADGKTVTADISAVTFFGARHGLETLSQLIAYDEDLDVLQIVNTASIVDKPVYLYRGLALDTARNFISLDGIKKVIDGLSYNKMNMFHWHISDTNSFAMEVEGWPQFTTHGAYSSEKIYSLADMRDLVAYARARGVKIVPEFDEPAHVGFGWEWGPSAGLGNLVVCLNEDPWYDLCLQPPCGQLNIVNDNVYVMLGHIFTSMLKIFDNDLFHMGGDEVHFGCYNSSEEIKAWMAANGTSTDVAGFVSLWGSFQHQAHDKLVAASSNKDITGILWTSELTHREYISEYLDPAKYVIQIWTETLNADTPAMITDGYRVIFSNYDALYLDCGFNAWLGSGHNWCSPYKGWQSIYDHSPHGIYANATNSTMADAALADGRLLGAEAPLWVEQADEKAYESRLWPRGAALGERLWTNPTTNWADAEHRMVTNRNRMVARGINADAMQPEYCSMYQNKCYGPGAWDGEVTSPPTSPQTPAPSPATSPQTPAPSPPTSTPPSSTTQGNQSNCRIMLVFSPYASLNSLEKFLRGGTGAASSTVGGIFLVITSLLWSLSTA</sequence>
<evidence type="ECO:0000259" key="12">
    <source>
        <dbReference type="Pfam" id="PF00728"/>
    </source>
</evidence>
<dbReference type="EMBL" id="LNIX01000022">
    <property type="protein sequence ID" value="OXA43473.1"/>
    <property type="molecule type" value="Genomic_DNA"/>
</dbReference>